<evidence type="ECO:0000259" key="10">
    <source>
        <dbReference type="Pfam" id="PF02518"/>
    </source>
</evidence>
<protein>
    <recommendedName>
        <fullName evidence="2">histidine kinase</fullName>
        <ecNumber evidence="2">2.7.13.3</ecNumber>
    </recommendedName>
</protein>
<feature type="transmembrane region" description="Helical" evidence="9">
    <location>
        <begin position="426"/>
        <end position="447"/>
    </location>
</feature>
<dbReference type="InterPro" id="IPR036890">
    <property type="entry name" value="HATPase_C_sf"/>
</dbReference>
<accession>A0A495JRL6</accession>
<keyword evidence="13" id="KW-1185">Reference proteome</keyword>
<comment type="catalytic activity">
    <reaction evidence="1">
        <text>ATP + protein L-histidine = ADP + protein N-phospho-L-histidine.</text>
        <dbReference type="EC" id="2.7.13.3"/>
    </reaction>
</comment>
<feature type="domain" description="Histidine kinase/HSP90-like ATPase" evidence="10">
    <location>
        <begin position="287"/>
        <end position="375"/>
    </location>
</feature>
<dbReference type="GO" id="GO:0000155">
    <property type="term" value="F:phosphorelay sensor kinase activity"/>
    <property type="evidence" value="ECO:0007669"/>
    <property type="project" value="InterPro"/>
</dbReference>
<keyword evidence="4" id="KW-0808">Transferase</keyword>
<dbReference type="Proteomes" id="UP000277671">
    <property type="component" value="Unassembled WGS sequence"/>
</dbReference>
<keyword evidence="5" id="KW-0547">Nucleotide-binding</keyword>
<keyword evidence="3" id="KW-0597">Phosphoprotein</keyword>
<dbReference type="GO" id="GO:0016020">
    <property type="term" value="C:membrane"/>
    <property type="evidence" value="ECO:0007669"/>
    <property type="project" value="InterPro"/>
</dbReference>
<evidence type="ECO:0000256" key="2">
    <source>
        <dbReference type="ARBA" id="ARBA00012438"/>
    </source>
</evidence>
<dbReference type="GO" id="GO:0005524">
    <property type="term" value="F:ATP binding"/>
    <property type="evidence" value="ECO:0007669"/>
    <property type="project" value="UniProtKB-KW"/>
</dbReference>
<dbReference type="CDD" id="cd16917">
    <property type="entry name" value="HATPase_UhpB-NarQ-NarX-like"/>
    <property type="match status" value="1"/>
</dbReference>
<dbReference type="SUPFAM" id="SSF55874">
    <property type="entry name" value="ATPase domain of HSP90 chaperone/DNA topoisomerase II/histidine kinase"/>
    <property type="match status" value="1"/>
</dbReference>
<dbReference type="GO" id="GO:0046983">
    <property type="term" value="F:protein dimerization activity"/>
    <property type="evidence" value="ECO:0007669"/>
    <property type="project" value="InterPro"/>
</dbReference>
<feature type="transmembrane region" description="Helical" evidence="9">
    <location>
        <begin position="95"/>
        <end position="113"/>
    </location>
</feature>
<evidence type="ECO:0000256" key="5">
    <source>
        <dbReference type="ARBA" id="ARBA00022741"/>
    </source>
</evidence>
<evidence type="ECO:0000313" key="13">
    <source>
        <dbReference type="Proteomes" id="UP000277671"/>
    </source>
</evidence>
<dbReference type="InterPro" id="IPR011712">
    <property type="entry name" value="Sig_transdc_His_kin_sub3_dim/P"/>
</dbReference>
<proteinExistence type="predicted"/>
<dbReference type="InterPro" id="IPR050482">
    <property type="entry name" value="Sensor_HK_TwoCompSys"/>
</dbReference>
<evidence type="ECO:0000259" key="11">
    <source>
        <dbReference type="Pfam" id="PF07730"/>
    </source>
</evidence>
<keyword evidence="7" id="KW-0067">ATP-binding</keyword>
<keyword evidence="9" id="KW-1133">Transmembrane helix</keyword>
<comment type="caution">
    <text evidence="12">The sequence shown here is derived from an EMBL/GenBank/DDBJ whole genome shotgun (WGS) entry which is preliminary data.</text>
</comment>
<evidence type="ECO:0000256" key="9">
    <source>
        <dbReference type="SAM" id="Phobius"/>
    </source>
</evidence>
<evidence type="ECO:0000256" key="4">
    <source>
        <dbReference type="ARBA" id="ARBA00022679"/>
    </source>
</evidence>
<name>A0A495JRL6_9ACTN</name>
<reference evidence="12 13" key="1">
    <citation type="submission" date="2018-10" db="EMBL/GenBank/DDBJ databases">
        <title>Sequencing the genomes of 1000 actinobacteria strains.</title>
        <authorList>
            <person name="Klenk H.-P."/>
        </authorList>
    </citation>
    <scope>NUCLEOTIDE SEQUENCE [LARGE SCALE GENOMIC DNA]</scope>
    <source>
        <strain evidence="12 13">DSM 45175</strain>
    </source>
</reference>
<gene>
    <name evidence="12" type="ORF">BDK92_5416</name>
</gene>
<dbReference type="Gene3D" id="3.30.565.10">
    <property type="entry name" value="Histidine kinase-like ATPase, C-terminal domain"/>
    <property type="match status" value="1"/>
</dbReference>
<evidence type="ECO:0000256" key="6">
    <source>
        <dbReference type="ARBA" id="ARBA00022777"/>
    </source>
</evidence>
<keyword evidence="9" id="KW-0472">Membrane</keyword>
<dbReference type="AlphaFoldDB" id="A0A495JRL6"/>
<evidence type="ECO:0000256" key="8">
    <source>
        <dbReference type="ARBA" id="ARBA00023012"/>
    </source>
</evidence>
<dbReference type="Pfam" id="PF07730">
    <property type="entry name" value="HisKA_3"/>
    <property type="match status" value="1"/>
</dbReference>
<dbReference type="Pfam" id="PF02518">
    <property type="entry name" value="HATPase_c"/>
    <property type="match status" value="1"/>
</dbReference>
<keyword evidence="9" id="KW-0812">Transmembrane</keyword>
<dbReference type="EC" id="2.7.13.3" evidence="2"/>
<feature type="transmembrane region" description="Helical" evidence="9">
    <location>
        <begin position="44"/>
        <end position="66"/>
    </location>
</feature>
<evidence type="ECO:0000256" key="1">
    <source>
        <dbReference type="ARBA" id="ARBA00000085"/>
    </source>
</evidence>
<evidence type="ECO:0000256" key="3">
    <source>
        <dbReference type="ARBA" id="ARBA00022553"/>
    </source>
</evidence>
<evidence type="ECO:0000313" key="12">
    <source>
        <dbReference type="EMBL" id="RKR91032.1"/>
    </source>
</evidence>
<keyword evidence="8" id="KW-0902">Two-component regulatory system</keyword>
<organism evidence="12 13">
    <name type="scientific">Micromonospora pisi</name>
    <dbReference type="NCBI Taxonomy" id="589240"/>
    <lineage>
        <taxon>Bacteria</taxon>
        <taxon>Bacillati</taxon>
        <taxon>Actinomycetota</taxon>
        <taxon>Actinomycetes</taxon>
        <taxon>Micromonosporales</taxon>
        <taxon>Micromonosporaceae</taxon>
        <taxon>Micromonospora</taxon>
    </lineage>
</organism>
<dbReference type="InterPro" id="IPR003594">
    <property type="entry name" value="HATPase_dom"/>
</dbReference>
<dbReference type="EMBL" id="RBKT01000001">
    <property type="protein sequence ID" value="RKR91032.1"/>
    <property type="molecule type" value="Genomic_DNA"/>
</dbReference>
<evidence type="ECO:0000256" key="7">
    <source>
        <dbReference type="ARBA" id="ARBA00022840"/>
    </source>
</evidence>
<sequence length="528" mass="56800">MAQRRRTFLLDLLLWAALAAPIVWALGTPPCRPFDEVLLVVEPLLLGVAVAVGRRWPLVSLILVVVPTMRDGNFLFAIPVMSYLTGLRMARARPAVLVFTVIGVGGSALNLWAFRSGLATWFLLATMLLFAGVFPWLLGRYRRQQGELVRAGWAQAELLEREQAGVAERVRMRERARIAQDMHDSLGHDLSLIALRAGALELAPGLDDRHRLAAGELRASVGAATDRLREIIGLLREDAGTAPTRPADEGVAELVDRAGAAGMAVRLRWREQSGPLPAEELPLLVGRAVHRVVQEALTNAARYAPGAPVTVEVDRTTEWIGVRIRNAPAPAGPLPVPVSAGTGLLGLRERVRLAGGTLTAGPGAGGFEVTARIPLVADPLAGDSLVEDPRVGDSLVGDRDASAPAAVRSASADRLRVQRRQVRRSLTVAVTAPVAIAAMLSLVYYPFVTFDSVLHRTEFERLRVGASRTELTRVLPGRQARGLAENAPSAPTGAECEFYTDGNFPLALPAYRLCFVDGRLVAKDELPG</sequence>
<keyword evidence="6 12" id="KW-0418">Kinase</keyword>
<dbReference type="PANTHER" id="PTHR24421">
    <property type="entry name" value="NITRATE/NITRITE SENSOR PROTEIN NARX-RELATED"/>
    <property type="match status" value="1"/>
</dbReference>
<dbReference type="Gene3D" id="1.20.5.1930">
    <property type="match status" value="1"/>
</dbReference>
<feature type="domain" description="Signal transduction histidine kinase subgroup 3 dimerisation and phosphoacceptor" evidence="11">
    <location>
        <begin position="174"/>
        <end position="238"/>
    </location>
</feature>
<feature type="transmembrane region" description="Helical" evidence="9">
    <location>
        <begin position="119"/>
        <end position="138"/>
    </location>
</feature>
<dbReference type="OrthoDB" id="227596at2"/>
<dbReference type="PANTHER" id="PTHR24421:SF10">
    <property type="entry name" value="NITRATE_NITRITE SENSOR PROTEIN NARQ"/>
    <property type="match status" value="1"/>
</dbReference>